<gene>
    <name evidence="2" type="ORF">GK108_12265</name>
</gene>
<feature type="transmembrane region" description="Helical" evidence="1">
    <location>
        <begin position="26"/>
        <end position="55"/>
    </location>
</feature>
<organism evidence="2 3">
    <name type="scientific">Spirosoma terrae</name>
    <dbReference type="NCBI Taxonomy" id="1968276"/>
    <lineage>
        <taxon>Bacteria</taxon>
        <taxon>Pseudomonadati</taxon>
        <taxon>Bacteroidota</taxon>
        <taxon>Cytophagia</taxon>
        <taxon>Cytophagales</taxon>
        <taxon>Cytophagaceae</taxon>
        <taxon>Spirosoma</taxon>
    </lineage>
</organism>
<evidence type="ECO:0000313" key="3">
    <source>
        <dbReference type="Proteomes" id="UP000474175"/>
    </source>
</evidence>
<dbReference type="RefSeq" id="WP_163948091.1">
    <property type="nucleotide sequence ID" value="NZ_JAAFZH010000004.1"/>
</dbReference>
<dbReference type="Proteomes" id="UP000474175">
    <property type="component" value="Unassembled WGS sequence"/>
</dbReference>
<reference evidence="2 3" key="1">
    <citation type="submission" date="2020-02" db="EMBL/GenBank/DDBJ databases">
        <title>Draft genome sequence of two Spirosoma agri KCTC 52727 and Spirosoma terrae KCTC 52035.</title>
        <authorList>
            <person name="Rojas J."/>
            <person name="Ambika Manirajan B."/>
            <person name="Suarez C."/>
            <person name="Ratering S."/>
            <person name="Schnell S."/>
        </authorList>
    </citation>
    <scope>NUCLEOTIDE SEQUENCE [LARGE SCALE GENOMIC DNA]</scope>
    <source>
        <strain evidence="2 3">KCTC 52035</strain>
    </source>
</reference>
<keyword evidence="3" id="KW-1185">Reference proteome</keyword>
<accession>A0A6L9LG62</accession>
<keyword evidence="1" id="KW-0812">Transmembrane</keyword>
<proteinExistence type="predicted"/>
<evidence type="ECO:0000256" key="1">
    <source>
        <dbReference type="SAM" id="Phobius"/>
    </source>
</evidence>
<keyword evidence="1" id="KW-1133">Transmembrane helix</keyword>
<dbReference type="AlphaFoldDB" id="A0A6L9LG62"/>
<comment type="caution">
    <text evidence="2">The sequence shown here is derived from an EMBL/GenBank/DDBJ whole genome shotgun (WGS) entry which is preliminary data.</text>
</comment>
<protein>
    <submittedName>
        <fullName evidence="2">Uncharacterized protein</fullName>
    </submittedName>
</protein>
<dbReference type="EMBL" id="JAAFZH010000004">
    <property type="protein sequence ID" value="NDU95649.1"/>
    <property type="molecule type" value="Genomic_DNA"/>
</dbReference>
<sequence>MDFLNWYLGLLKACFEYDITVYSQPWIYWALLVPVTFYTAFFMVKWAILTLPFWLPIRLMFPSEGIKISFNTYKYVRKHKPSTH</sequence>
<evidence type="ECO:0000313" key="2">
    <source>
        <dbReference type="EMBL" id="NDU95649.1"/>
    </source>
</evidence>
<name>A0A6L9LG62_9BACT</name>
<keyword evidence="1" id="KW-0472">Membrane</keyword>